<dbReference type="GO" id="GO:0005840">
    <property type="term" value="C:ribosome"/>
    <property type="evidence" value="ECO:0007669"/>
    <property type="project" value="UniProtKB-KW"/>
</dbReference>
<name>A0A853C725_9ACTN</name>
<dbReference type="RefSeq" id="WP_179669940.1">
    <property type="nucleotide sequence ID" value="NZ_JACCFP010000001.1"/>
</dbReference>
<dbReference type="AlphaFoldDB" id="A0A853C725"/>
<reference evidence="2 3" key="1">
    <citation type="submission" date="2020-07" db="EMBL/GenBank/DDBJ databases">
        <title>Sequencing the genomes of 1000 actinobacteria strains.</title>
        <authorList>
            <person name="Klenk H.-P."/>
        </authorList>
    </citation>
    <scope>NUCLEOTIDE SEQUENCE [LARGE SCALE GENOMIC DNA]</scope>
    <source>
        <strain evidence="2 3">DSM 103833</strain>
    </source>
</reference>
<comment type="caution">
    <text evidence="2">The sequence shown here is derived from an EMBL/GenBank/DDBJ whole genome shotgun (WGS) entry which is preliminary data.</text>
</comment>
<dbReference type="Pfam" id="PF24254">
    <property type="entry name" value="DUF7455"/>
    <property type="match status" value="1"/>
</dbReference>
<organism evidence="2 3">
    <name type="scientific">Nocardioides thalensis</name>
    <dbReference type="NCBI Taxonomy" id="1914755"/>
    <lineage>
        <taxon>Bacteria</taxon>
        <taxon>Bacillati</taxon>
        <taxon>Actinomycetota</taxon>
        <taxon>Actinomycetes</taxon>
        <taxon>Propionibacteriales</taxon>
        <taxon>Nocardioidaceae</taxon>
        <taxon>Nocardioides</taxon>
    </lineage>
</organism>
<proteinExistence type="predicted"/>
<dbReference type="InterPro" id="IPR055878">
    <property type="entry name" value="DUF7455"/>
</dbReference>
<gene>
    <name evidence="2" type="ORF">HNR19_004363</name>
</gene>
<protein>
    <submittedName>
        <fullName evidence="2">Ribosomal protein S14</fullName>
    </submittedName>
</protein>
<evidence type="ECO:0000313" key="3">
    <source>
        <dbReference type="Proteomes" id="UP000530424"/>
    </source>
</evidence>
<dbReference type="EMBL" id="JACCFP010000001">
    <property type="protein sequence ID" value="NYJ03665.1"/>
    <property type="molecule type" value="Genomic_DNA"/>
</dbReference>
<keyword evidence="3" id="KW-1185">Reference proteome</keyword>
<feature type="domain" description="DUF7455" evidence="1">
    <location>
        <begin position="17"/>
        <end position="62"/>
    </location>
</feature>
<accession>A0A853C725</accession>
<sequence>MSTTIPTPAASYDVRDSFRCDRCGARAVAVSHHASADLGWCRHHLRKHAAGLEAAGVELTRLPGAA</sequence>
<keyword evidence="2" id="KW-0689">Ribosomal protein</keyword>
<dbReference type="Proteomes" id="UP000530424">
    <property type="component" value="Unassembled WGS sequence"/>
</dbReference>
<keyword evidence="2" id="KW-0687">Ribonucleoprotein</keyword>
<evidence type="ECO:0000313" key="2">
    <source>
        <dbReference type="EMBL" id="NYJ03665.1"/>
    </source>
</evidence>
<evidence type="ECO:0000259" key="1">
    <source>
        <dbReference type="Pfam" id="PF24254"/>
    </source>
</evidence>